<dbReference type="STRING" id="84035.SAMN05660742_10915"/>
<proteinExistence type="predicted"/>
<feature type="transmembrane region" description="Helical" evidence="1">
    <location>
        <begin position="83"/>
        <end position="100"/>
    </location>
</feature>
<dbReference type="RefSeq" id="WP_091831353.1">
    <property type="nucleotide sequence ID" value="NZ_FNZK01000009.1"/>
</dbReference>
<accession>A0A1H6ZN34</accession>
<name>A0A1H6ZN34_9FIRM</name>
<keyword evidence="1" id="KW-1133">Transmembrane helix</keyword>
<keyword evidence="1" id="KW-0812">Transmembrane</keyword>
<feature type="transmembrane region" description="Helical" evidence="1">
    <location>
        <begin position="129"/>
        <end position="146"/>
    </location>
</feature>
<organism evidence="2 3">
    <name type="scientific">Propionispira arboris</name>
    <dbReference type="NCBI Taxonomy" id="84035"/>
    <lineage>
        <taxon>Bacteria</taxon>
        <taxon>Bacillati</taxon>
        <taxon>Bacillota</taxon>
        <taxon>Negativicutes</taxon>
        <taxon>Selenomonadales</taxon>
        <taxon>Selenomonadaceae</taxon>
        <taxon>Propionispira</taxon>
    </lineage>
</organism>
<dbReference type="AlphaFoldDB" id="A0A1H6ZN34"/>
<dbReference type="EMBL" id="FNZK01000009">
    <property type="protein sequence ID" value="SEJ50225.1"/>
    <property type="molecule type" value="Genomic_DNA"/>
</dbReference>
<feature type="transmembrane region" description="Helical" evidence="1">
    <location>
        <begin position="107"/>
        <end position="123"/>
    </location>
</feature>
<feature type="transmembrane region" description="Helical" evidence="1">
    <location>
        <begin position="13"/>
        <end position="33"/>
    </location>
</feature>
<sequence>MIELSISYINNELVVYGTVIVILYLGMKLHISWIDVGKKITRKRFFCRWIMCLLIDIIVYLIIVFSKLFEVNNILVYDLMRNLAAILIILYELLAISSIIQRCRCMIYSRFFMIVIMLFWVFNDFFKAFVNPVALMIILAMGMIPNKDNTKEYHQK</sequence>
<gene>
    <name evidence="2" type="ORF">SAMN05660742_10915</name>
</gene>
<keyword evidence="1" id="KW-0472">Membrane</keyword>
<evidence type="ECO:0000313" key="2">
    <source>
        <dbReference type="EMBL" id="SEJ50225.1"/>
    </source>
</evidence>
<evidence type="ECO:0000256" key="1">
    <source>
        <dbReference type="SAM" id="Phobius"/>
    </source>
</evidence>
<reference evidence="2 3" key="1">
    <citation type="submission" date="2016-10" db="EMBL/GenBank/DDBJ databases">
        <authorList>
            <person name="de Groot N.N."/>
        </authorList>
    </citation>
    <scope>NUCLEOTIDE SEQUENCE [LARGE SCALE GENOMIC DNA]</scope>
    <source>
        <strain evidence="2 3">DSM 2179</strain>
    </source>
</reference>
<feature type="transmembrane region" description="Helical" evidence="1">
    <location>
        <begin position="45"/>
        <end position="63"/>
    </location>
</feature>
<evidence type="ECO:0000313" key="3">
    <source>
        <dbReference type="Proteomes" id="UP000199662"/>
    </source>
</evidence>
<protein>
    <submittedName>
        <fullName evidence="2">Uncharacterized protein</fullName>
    </submittedName>
</protein>
<keyword evidence="3" id="KW-1185">Reference proteome</keyword>
<dbReference type="Proteomes" id="UP000199662">
    <property type="component" value="Unassembled WGS sequence"/>
</dbReference>